<protein>
    <submittedName>
        <fullName evidence="3">7TM_GPCR_Srx domain-containing protein</fullName>
    </submittedName>
</protein>
<feature type="transmembrane region" description="Helical" evidence="1">
    <location>
        <begin position="83"/>
        <end position="103"/>
    </location>
</feature>
<feature type="transmembrane region" description="Helical" evidence="1">
    <location>
        <begin position="7"/>
        <end position="24"/>
    </location>
</feature>
<organism evidence="2 3">
    <name type="scientific">Caenorhabditis tropicalis</name>
    <dbReference type="NCBI Taxonomy" id="1561998"/>
    <lineage>
        <taxon>Eukaryota</taxon>
        <taxon>Metazoa</taxon>
        <taxon>Ecdysozoa</taxon>
        <taxon>Nematoda</taxon>
        <taxon>Chromadorea</taxon>
        <taxon>Rhabditida</taxon>
        <taxon>Rhabditina</taxon>
        <taxon>Rhabditomorpha</taxon>
        <taxon>Rhabditoidea</taxon>
        <taxon>Rhabditidae</taxon>
        <taxon>Peloderinae</taxon>
        <taxon>Caenorhabditis</taxon>
    </lineage>
</organism>
<dbReference type="WBParaSite" id="Csp11.Scaffold629.g10762.t1">
    <property type="protein sequence ID" value="Csp11.Scaffold629.g10762.t1"/>
    <property type="gene ID" value="Csp11.Scaffold629.g10762"/>
</dbReference>
<accession>A0A1I7TQH5</accession>
<sequence>MKMTMETIGILVFSVGIIVVSWFRPLIFENLLILLPTVLFIEVLICGEGVKYGIEYNCLIFIPILSIPISHIVLKYLNGDYVSFHPIIITVIVYCLIDIYFIWKCRLETFTTWVEIADSSIDWKLMEQKYKETGQTKSFFSRFREFLNDENEL</sequence>
<reference evidence="3" key="1">
    <citation type="submission" date="2016-11" db="UniProtKB">
        <authorList>
            <consortium name="WormBaseParasite"/>
        </authorList>
    </citation>
    <scope>IDENTIFICATION</scope>
</reference>
<keyword evidence="2" id="KW-1185">Reference proteome</keyword>
<evidence type="ECO:0000256" key="1">
    <source>
        <dbReference type="SAM" id="Phobius"/>
    </source>
</evidence>
<dbReference type="AlphaFoldDB" id="A0A1I7TQH5"/>
<feature type="transmembrane region" description="Helical" evidence="1">
    <location>
        <begin position="30"/>
        <end position="47"/>
    </location>
</feature>
<name>A0A1I7TQH5_9PELO</name>
<evidence type="ECO:0000313" key="3">
    <source>
        <dbReference type="WBParaSite" id="Csp11.Scaffold629.g10762.t1"/>
    </source>
</evidence>
<keyword evidence="1" id="KW-1133">Transmembrane helix</keyword>
<keyword evidence="1" id="KW-0812">Transmembrane</keyword>
<evidence type="ECO:0000313" key="2">
    <source>
        <dbReference type="Proteomes" id="UP000095282"/>
    </source>
</evidence>
<keyword evidence="1" id="KW-0472">Membrane</keyword>
<dbReference type="Proteomes" id="UP000095282">
    <property type="component" value="Unplaced"/>
</dbReference>
<feature type="transmembrane region" description="Helical" evidence="1">
    <location>
        <begin position="59"/>
        <end position="77"/>
    </location>
</feature>
<proteinExistence type="predicted"/>